<dbReference type="AlphaFoldDB" id="A0A0U0ZR10"/>
<dbReference type="EMBL" id="CSWP01000009">
    <property type="protein sequence ID" value="CPV66422.1"/>
    <property type="molecule type" value="Genomic_DNA"/>
</dbReference>
<gene>
    <name evidence="1" type="ORF">ERS075579_03997</name>
</gene>
<organism evidence="1 2">
    <name type="scientific">Mycobacteroides abscessus</name>
    <dbReference type="NCBI Taxonomy" id="36809"/>
    <lineage>
        <taxon>Bacteria</taxon>
        <taxon>Bacillati</taxon>
        <taxon>Actinomycetota</taxon>
        <taxon>Actinomycetes</taxon>
        <taxon>Mycobacteriales</taxon>
        <taxon>Mycobacteriaceae</taxon>
        <taxon>Mycobacteroides</taxon>
    </lineage>
</organism>
<dbReference type="RefSeq" id="WP_052619033.1">
    <property type="nucleotide sequence ID" value="NZ_CSWP01000009.1"/>
</dbReference>
<protein>
    <submittedName>
        <fullName evidence="1">Uncharacterized protein</fullName>
    </submittedName>
</protein>
<proteinExistence type="predicted"/>
<dbReference type="Proteomes" id="UP000045782">
    <property type="component" value="Unassembled WGS sequence"/>
</dbReference>
<evidence type="ECO:0000313" key="1">
    <source>
        <dbReference type="EMBL" id="CPV66422.1"/>
    </source>
</evidence>
<reference evidence="1 2" key="1">
    <citation type="submission" date="2015-03" db="EMBL/GenBank/DDBJ databases">
        <authorList>
            <person name="Murphy D."/>
        </authorList>
    </citation>
    <scope>NUCLEOTIDE SEQUENCE [LARGE SCALE GENOMIC DNA]</scope>
    <source>
        <strain evidence="1 2">PAP088</strain>
    </source>
</reference>
<name>A0A0U0ZR10_9MYCO</name>
<evidence type="ECO:0000313" key="2">
    <source>
        <dbReference type="Proteomes" id="UP000045782"/>
    </source>
</evidence>
<accession>A0A0U0ZR10</accession>
<sequence length="61" mass="6706">MANQSVSELPDGDIYALLTKALYGEDTGDIELDDIEHDDRGIDVTLTDLDGNTRKITLVIQ</sequence>